<reference evidence="3" key="1">
    <citation type="journal article" date="2020" name="mSystems">
        <title>Genome- and Community-Level Interaction Insights into Carbon Utilization and Element Cycling Functions of Hydrothermarchaeota in Hydrothermal Sediment.</title>
        <authorList>
            <person name="Zhou Z."/>
            <person name="Liu Y."/>
            <person name="Xu W."/>
            <person name="Pan J."/>
            <person name="Luo Z.H."/>
            <person name="Li M."/>
        </authorList>
    </citation>
    <scope>NUCLEOTIDE SEQUENCE [LARGE SCALE GENOMIC DNA]</scope>
    <source>
        <strain evidence="3">SpSt-61</strain>
    </source>
</reference>
<evidence type="ECO:0000256" key="2">
    <source>
        <dbReference type="SAM" id="MobiDB-lite"/>
    </source>
</evidence>
<feature type="coiled-coil region" evidence="1">
    <location>
        <begin position="31"/>
        <end position="65"/>
    </location>
</feature>
<feature type="region of interest" description="Disordered" evidence="2">
    <location>
        <begin position="482"/>
        <end position="508"/>
    </location>
</feature>
<protein>
    <submittedName>
        <fullName evidence="3">Uncharacterized protein</fullName>
    </submittedName>
</protein>
<keyword evidence="1" id="KW-0175">Coiled coil</keyword>
<organism evidence="3">
    <name type="scientific">Fervidobacterium pennivorans</name>
    <dbReference type="NCBI Taxonomy" id="93466"/>
    <lineage>
        <taxon>Bacteria</taxon>
        <taxon>Thermotogati</taxon>
        <taxon>Thermotogota</taxon>
        <taxon>Thermotogae</taxon>
        <taxon>Thermotogales</taxon>
        <taxon>Fervidobacteriaceae</taxon>
        <taxon>Fervidobacterium</taxon>
    </lineage>
</organism>
<dbReference type="EMBL" id="DSZZ01000153">
    <property type="protein sequence ID" value="HGU52531.1"/>
    <property type="molecule type" value="Genomic_DNA"/>
</dbReference>
<accession>A0A7V4NDX7</accession>
<dbReference type="AlphaFoldDB" id="A0A7V4NDX7"/>
<evidence type="ECO:0000256" key="1">
    <source>
        <dbReference type="SAM" id="Coils"/>
    </source>
</evidence>
<proteinExistence type="predicted"/>
<name>A0A7V4NDX7_FERPE</name>
<gene>
    <name evidence="3" type="ORF">ENT78_03260</name>
</gene>
<sequence>MSALGVDVLIFYGIGLLLFGSVASASAKQVSKKLKTSMDRQALQRENYERERRIVSEQLEKVFNEIIEGINNIPIAFKNTQELVSCIDSLRRRILDDFTFEAFKSPTKLSGIQAELQKYFKLASDIDQFIKILQKEESFGLDLHTVDALLKLVPGECVKLREEILNLKEIVVKTEKTLKSEECDKQKLEELLQTTPIEFKELRNRISKRLLQLEHLQRAEASSIVKTQHSVKFNKAERKKVLLEEARNSAFVYYNKLTKISSEEAQKVKPLVEEIEKVEDINRVEILLDEIKLRYVKAREEYLKSEQLKEKIKHAYIVVPIPQVKEVAERLLSKELVREDEYEEFINKVVSLGIETLENYQKMKRKAAEIVSKKLSDEGYSTLNEDLMDRLLQGDVVELKTPYGDDYALRVKLTDETLAVRFIRYVDDLESLNEYERQKDIEIGKKWCKTYEELRQILKQNGLLVTNKHRIEPEEKFYYEKRTESQERQKKAQQKIVQKNEQARRLSE</sequence>
<evidence type="ECO:0000313" key="3">
    <source>
        <dbReference type="EMBL" id="HGU52531.1"/>
    </source>
</evidence>
<comment type="caution">
    <text evidence="3">The sequence shown here is derived from an EMBL/GenBank/DDBJ whole genome shotgun (WGS) entry which is preliminary data.</text>
</comment>
<feature type="coiled-coil region" evidence="1">
    <location>
        <begin position="157"/>
        <end position="191"/>
    </location>
</feature>